<name>A0A0F9S3Q5_9ZZZZ</name>
<accession>A0A0F9S3Q5</accession>
<evidence type="ECO:0000313" key="1">
    <source>
        <dbReference type="EMBL" id="KKN56867.1"/>
    </source>
</evidence>
<proteinExistence type="predicted"/>
<comment type="caution">
    <text evidence="1">The sequence shown here is derived from an EMBL/GenBank/DDBJ whole genome shotgun (WGS) entry which is preliminary data.</text>
</comment>
<organism evidence="1">
    <name type="scientific">marine sediment metagenome</name>
    <dbReference type="NCBI Taxonomy" id="412755"/>
    <lineage>
        <taxon>unclassified sequences</taxon>
        <taxon>metagenomes</taxon>
        <taxon>ecological metagenomes</taxon>
    </lineage>
</organism>
<sequence>MSDEEIDRAAELVELLKQRHLGFGTVLICLSGRRFVCSFKDLQKAVREIREDSATAWL</sequence>
<reference evidence="1" key="1">
    <citation type="journal article" date="2015" name="Nature">
        <title>Complex archaea that bridge the gap between prokaryotes and eukaryotes.</title>
        <authorList>
            <person name="Spang A."/>
            <person name="Saw J.H."/>
            <person name="Jorgensen S.L."/>
            <person name="Zaremba-Niedzwiedzka K."/>
            <person name="Martijn J."/>
            <person name="Lind A.E."/>
            <person name="van Eijk R."/>
            <person name="Schleper C."/>
            <person name="Guy L."/>
            <person name="Ettema T.J."/>
        </authorList>
    </citation>
    <scope>NUCLEOTIDE SEQUENCE</scope>
</reference>
<dbReference type="AlphaFoldDB" id="A0A0F9S3Q5"/>
<protein>
    <submittedName>
        <fullName evidence="1">Uncharacterized protein</fullName>
    </submittedName>
</protein>
<dbReference type="EMBL" id="LAZR01000828">
    <property type="protein sequence ID" value="KKN56867.1"/>
    <property type="molecule type" value="Genomic_DNA"/>
</dbReference>
<gene>
    <name evidence="1" type="ORF">LCGC14_0567920</name>
</gene>